<feature type="domain" description="BD-FAE-like" evidence="4">
    <location>
        <begin position="87"/>
        <end position="284"/>
    </location>
</feature>
<evidence type="ECO:0000256" key="1">
    <source>
        <dbReference type="ARBA" id="ARBA00010515"/>
    </source>
</evidence>
<evidence type="ECO:0000256" key="2">
    <source>
        <dbReference type="ARBA" id="ARBA00022801"/>
    </source>
</evidence>
<keyword evidence="6" id="KW-1185">Reference proteome</keyword>
<feature type="chain" id="PRO_5008089168" description="BD-FAE-like domain-containing protein" evidence="3">
    <location>
        <begin position="20"/>
        <end position="331"/>
    </location>
</feature>
<dbReference type="Pfam" id="PF20434">
    <property type="entry name" value="BD-FAE"/>
    <property type="match status" value="1"/>
</dbReference>
<dbReference type="RefSeq" id="WP_068769323.1">
    <property type="nucleotide sequence ID" value="NZ_CP109796.1"/>
</dbReference>
<dbReference type="SUPFAM" id="SSF53474">
    <property type="entry name" value="alpha/beta-Hydrolases"/>
    <property type="match status" value="1"/>
</dbReference>
<comment type="caution">
    <text evidence="5">The sequence shown here is derived from an EMBL/GenBank/DDBJ whole genome shotgun (WGS) entry which is preliminary data.</text>
</comment>
<dbReference type="Gene3D" id="3.40.50.1820">
    <property type="entry name" value="alpha/beta hydrolase"/>
    <property type="match status" value="1"/>
</dbReference>
<protein>
    <recommendedName>
        <fullName evidence="4">BD-FAE-like domain-containing protein</fullName>
    </recommendedName>
</protein>
<comment type="similarity">
    <text evidence="1">Belongs to the 'GDXG' lipolytic enzyme family.</text>
</comment>
<dbReference type="PANTHER" id="PTHR48081:SF30">
    <property type="entry name" value="ACETYL-HYDROLASE LIPR-RELATED"/>
    <property type="match status" value="1"/>
</dbReference>
<evidence type="ECO:0000313" key="5">
    <source>
        <dbReference type="EMBL" id="OAM90766.1"/>
    </source>
</evidence>
<dbReference type="Proteomes" id="UP000078486">
    <property type="component" value="Unassembled WGS sequence"/>
</dbReference>
<dbReference type="AlphaFoldDB" id="A0A178INV6"/>
<proteinExistence type="inferred from homology"/>
<evidence type="ECO:0000256" key="3">
    <source>
        <dbReference type="SAM" id="SignalP"/>
    </source>
</evidence>
<keyword evidence="3" id="KW-0732">Signal</keyword>
<sequence length="331" mass="35718">MKTTACLSALLLLSALALAAPPPAGAAPLPQARRNASQEAGMKLKAGVTDLHADLVYKKVGDDDITLDLFLPKTKTGKDGKALFPNGTPVVFYLHGGAWSAGNRYGHSLSDVQFFSDNGLALVLVTYRFTKKGNGLTLADCVTDCFDAARFIAKNAAQYGLDPTRFLAHGSSAGGHLSLMVLLADPAQFPGDSGLAGATFRFIGAVAACPPCTFYSPEAWGKNEVRQTEQWFVERLGGLRSETRELAQKVSPLWWLKKDSPRALIIQGEADPKVNVGHALLMEKKARELGADLTVWRIPGANHSFKGNRSPMKNIRWQDLACPNLLDMARN</sequence>
<dbReference type="InterPro" id="IPR049492">
    <property type="entry name" value="BD-FAE-like_dom"/>
</dbReference>
<accession>A0A178INV6</accession>
<dbReference type="InterPro" id="IPR029058">
    <property type="entry name" value="AB_hydrolase_fold"/>
</dbReference>
<reference evidence="5 6" key="1">
    <citation type="submission" date="2016-01" db="EMBL/GenBank/DDBJ databases">
        <title>High potential of lignocellulose degradation of a new Verrucomicrobia species.</title>
        <authorList>
            <person name="Wang Y."/>
            <person name="Shi Y."/>
            <person name="Qiu Z."/>
            <person name="Liu S."/>
            <person name="Yang H."/>
        </authorList>
    </citation>
    <scope>NUCLEOTIDE SEQUENCE [LARGE SCALE GENOMIC DNA]</scope>
    <source>
        <strain evidence="5 6">TSB47</strain>
    </source>
</reference>
<dbReference type="EMBL" id="LRRQ01000048">
    <property type="protein sequence ID" value="OAM90766.1"/>
    <property type="molecule type" value="Genomic_DNA"/>
</dbReference>
<feature type="signal peptide" evidence="3">
    <location>
        <begin position="1"/>
        <end position="19"/>
    </location>
</feature>
<organism evidence="5 6">
    <name type="scientific">Termitidicoccus mucosus</name>
    <dbReference type="NCBI Taxonomy" id="1184151"/>
    <lineage>
        <taxon>Bacteria</taxon>
        <taxon>Pseudomonadati</taxon>
        <taxon>Verrucomicrobiota</taxon>
        <taxon>Opitutia</taxon>
        <taxon>Opitutales</taxon>
        <taxon>Opitutaceae</taxon>
        <taxon>Termitidicoccus</taxon>
    </lineage>
</organism>
<dbReference type="PANTHER" id="PTHR48081">
    <property type="entry name" value="AB HYDROLASE SUPERFAMILY PROTEIN C4A8.06C"/>
    <property type="match status" value="1"/>
</dbReference>
<dbReference type="OrthoDB" id="255603at2"/>
<dbReference type="GO" id="GO:0004806">
    <property type="term" value="F:triacylglycerol lipase activity"/>
    <property type="evidence" value="ECO:0007669"/>
    <property type="project" value="TreeGrafter"/>
</dbReference>
<evidence type="ECO:0000313" key="6">
    <source>
        <dbReference type="Proteomes" id="UP000078486"/>
    </source>
</evidence>
<dbReference type="InterPro" id="IPR050300">
    <property type="entry name" value="GDXG_lipolytic_enzyme"/>
</dbReference>
<gene>
    <name evidence="5" type="ORF">AW736_06150</name>
</gene>
<dbReference type="STRING" id="1184151.AW736_06150"/>
<name>A0A178INV6_9BACT</name>
<evidence type="ECO:0000259" key="4">
    <source>
        <dbReference type="Pfam" id="PF20434"/>
    </source>
</evidence>
<keyword evidence="2" id="KW-0378">Hydrolase</keyword>